<keyword evidence="1" id="KW-1133">Transmembrane helix</keyword>
<accession>S3BIA4</accession>
<evidence type="ECO:0000313" key="2">
    <source>
        <dbReference type="EMBL" id="EPD99075.1"/>
    </source>
</evidence>
<keyword evidence="1" id="KW-0812">Transmembrane</keyword>
<dbReference type="Proteomes" id="UP000014400">
    <property type="component" value="Unassembled WGS sequence"/>
</dbReference>
<feature type="transmembrane region" description="Helical" evidence="1">
    <location>
        <begin position="21"/>
        <end position="43"/>
    </location>
</feature>
<proteinExistence type="predicted"/>
<reference evidence="2 3" key="1">
    <citation type="submission" date="2013-04" db="EMBL/GenBank/DDBJ databases">
        <title>The Genome Sequence of Sutterella wadsworthensis HGA0223.</title>
        <authorList>
            <consortium name="The Broad Institute Genomics Platform"/>
            <person name="Earl A."/>
            <person name="Ward D."/>
            <person name="Feldgarden M."/>
            <person name="Gevers D."/>
            <person name="Schmidt T.M."/>
            <person name="Dover J."/>
            <person name="Dai D."/>
            <person name="Walker B."/>
            <person name="Young S."/>
            <person name="Zeng Q."/>
            <person name="Gargeya S."/>
            <person name="Fitzgerald M."/>
            <person name="Haas B."/>
            <person name="Abouelleil A."/>
            <person name="Allen A.W."/>
            <person name="Alvarado L."/>
            <person name="Arachchi H.M."/>
            <person name="Berlin A.M."/>
            <person name="Chapman S.B."/>
            <person name="Gainer-Dewar J."/>
            <person name="Goldberg J."/>
            <person name="Griggs A."/>
            <person name="Gujja S."/>
            <person name="Hansen M."/>
            <person name="Howarth C."/>
            <person name="Imamovic A."/>
            <person name="Ireland A."/>
            <person name="Larimer J."/>
            <person name="McCowan C."/>
            <person name="Murphy C."/>
            <person name="Pearson M."/>
            <person name="Poon T.W."/>
            <person name="Priest M."/>
            <person name="Roberts A."/>
            <person name="Saif S."/>
            <person name="Shea T."/>
            <person name="Sisk P."/>
            <person name="Sykes S."/>
            <person name="Wortman J."/>
            <person name="Nusbaum C."/>
            <person name="Birren B."/>
        </authorList>
    </citation>
    <scope>NUCLEOTIDE SEQUENCE [LARGE SCALE GENOMIC DNA]</scope>
    <source>
        <strain evidence="2 3">HGA0223</strain>
    </source>
</reference>
<dbReference type="AlphaFoldDB" id="S3BIA4"/>
<dbReference type="PATRIC" id="fig|1203554.3.peg.1408"/>
<dbReference type="EMBL" id="ATCF01000018">
    <property type="protein sequence ID" value="EPD99075.1"/>
    <property type="molecule type" value="Genomic_DNA"/>
</dbReference>
<dbReference type="STRING" id="1203554.HMPREF1476_01346"/>
<keyword evidence="3" id="KW-1185">Reference proteome</keyword>
<organism evidence="2 3">
    <name type="scientific">Sutterella wadsworthensis HGA0223</name>
    <dbReference type="NCBI Taxonomy" id="1203554"/>
    <lineage>
        <taxon>Bacteria</taxon>
        <taxon>Pseudomonadati</taxon>
        <taxon>Pseudomonadota</taxon>
        <taxon>Betaproteobacteria</taxon>
        <taxon>Burkholderiales</taxon>
        <taxon>Sutterellaceae</taxon>
        <taxon>Sutterella</taxon>
    </lineage>
</organism>
<name>S3BIA4_9BURK</name>
<evidence type="ECO:0000256" key="1">
    <source>
        <dbReference type="SAM" id="Phobius"/>
    </source>
</evidence>
<dbReference type="RefSeq" id="WP_016474572.1">
    <property type="nucleotide sequence ID" value="NZ_KE150480.1"/>
</dbReference>
<keyword evidence="1" id="KW-0472">Membrane</keyword>
<sequence>MISLLCKRAQSLLARVLREESGSAAVNVVFFLIGGIALTAFVVDATRVSADGARLKQATDAAAQAVAMEAAKDSETDVLGMAQRYVAVNLGLDKEQLSRDLSVAVEPVTWNDYEGYRVSASFRALPSLLGGPGKTVEVASAAVAIYNPLEIALVVPSTINETQRDMQAIRDIGEAFYDEVIDGRADRWMALVPYSDGVNVWDDAKGVSRIRSWALPDRIEPQWFRYIKQGAGVSNLASPDMPDVRKKILHVRRGMRGGELFDWTEPPGGSFEISAETCYGGNCIMSNYPGGWPYITWRGPVIPSAGNGLTGPTDQRWIAADGTVPLTALLPLTDEREKFTARLQKMIGDHEEINHAINMNIAMGWGAMALSPGFRGIDG</sequence>
<comment type="caution">
    <text evidence="2">The sequence shown here is derived from an EMBL/GenBank/DDBJ whole genome shotgun (WGS) entry which is preliminary data.</text>
</comment>
<protein>
    <submittedName>
        <fullName evidence="2">Uncharacterized protein</fullName>
    </submittedName>
</protein>
<dbReference type="eggNOG" id="ENOG502ZA0I">
    <property type="taxonomic scope" value="Bacteria"/>
</dbReference>
<dbReference type="HOGENOM" id="CLU_039156_0_0_4"/>
<evidence type="ECO:0000313" key="3">
    <source>
        <dbReference type="Proteomes" id="UP000014400"/>
    </source>
</evidence>
<gene>
    <name evidence="2" type="ORF">HMPREF1476_01346</name>
</gene>